<organism evidence="1 2">
    <name type="scientific">Aphis craccivora</name>
    <name type="common">Cowpea aphid</name>
    <dbReference type="NCBI Taxonomy" id="307492"/>
    <lineage>
        <taxon>Eukaryota</taxon>
        <taxon>Metazoa</taxon>
        <taxon>Ecdysozoa</taxon>
        <taxon>Arthropoda</taxon>
        <taxon>Hexapoda</taxon>
        <taxon>Insecta</taxon>
        <taxon>Pterygota</taxon>
        <taxon>Neoptera</taxon>
        <taxon>Paraneoptera</taxon>
        <taxon>Hemiptera</taxon>
        <taxon>Sternorrhyncha</taxon>
        <taxon>Aphidomorpha</taxon>
        <taxon>Aphidoidea</taxon>
        <taxon>Aphididae</taxon>
        <taxon>Aphidini</taxon>
        <taxon>Aphis</taxon>
        <taxon>Aphis</taxon>
    </lineage>
</organism>
<name>A0A6G0W152_APHCR</name>
<gene>
    <name evidence="1" type="ORF">FWK35_00030930</name>
</gene>
<sequence>MRSDNKYEEMVNEAKQFANHQNLTEVNFKESRKRTKKIYLEKKLQMKYRARHSTIIDVIHTLQILTK</sequence>
<keyword evidence="2" id="KW-1185">Reference proteome</keyword>
<evidence type="ECO:0000313" key="2">
    <source>
        <dbReference type="Proteomes" id="UP000478052"/>
    </source>
</evidence>
<evidence type="ECO:0000313" key="1">
    <source>
        <dbReference type="EMBL" id="KAF0718275.1"/>
    </source>
</evidence>
<accession>A0A6G0W152</accession>
<protein>
    <submittedName>
        <fullName evidence="1">Zinc finger MYM-type protein 1-like</fullName>
    </submittedName>
</protein>
<comment type="caution">
    <text evidence="1">The sequence shown here is derived from an EMBL/GenBank/DDBJ whole genome shotgun (WGS) entry which is preliminary data.</text>
</comment>
<reference evidence="1 2" key="1">
    <citation type="submission" date="2019-08" db="EMBL/GenBank/DDBJ databases">
        <title>Whole genome of Aphis craccivora.</title>
        <authorList>
            <person name="Voronova N.V."/>
            <person name="Shulinski R.S."/>
            <person name="Bandarenka Y.V."/>
            <person name="Zhorov D.G."/>
            <person name="Warner D."/>
        </authorList>
    </citation>
    <scope>NUCLEOTIDE SEQUENCE [LARGE SCALE GENOMIC DNA]</scope>
    <source>
        <strain evidence="1">180601</strain>
        <tissue evidence="1">Whole Body</tissue>
    </source>
</reference>
<dbReference type="Proteomes" id="UP000478052">
    <property type="component" value="Unassembled WGS sequence"/>
</dbReference>
<dbReference type="EMBL" id="VUJU01009696">
    <property type="protein sequence ID" value="KAF0718275.1"/>
    <property type="molecule type" value="Genomic_DNA"/>
</dbReference>
<proteinExistence type="predicted"/>
<dbReference type="AlphaFoldDB" id="A0A6G0W152"/>